<evidence type="ECO:0000256" key="7">
    <source>
        <dbReference type="ARBA" id="ARBA00047899"/>
    </source>
</evidence>
<dbReference type="PANTHER" id="PTHR47634:SF9">
    <property type="entry name" value="PROTEIN KINASE DOMAIN-CONTAINING PROTEIN-RELATED"/>
    <property type="match status" value="1"/>
</dbReference>
<dbReference type="Gene3D" id="1.10.510.10">
    <property type="entry name" value="Transferase(Phosphotransferase) domain 1"/>
    <property type="match status" value="1"/>
</dbReference>
<sequence>MVDAQPIEEQTLLGYKHKRYYPIKIGQALKERYRLIAKLGYGAYSTVWVAWDGRSGNSAASSTNQYATIKVCIEQKDVADSPVLNEVNVLQRMKKFADAADHPGLCFTRLASDVFEVTSPQGRHSCIASKPQGHSLRELQTAFPDAKVPRLLVRSLIHRLLFSINWLHAICGLIHTDISPQNVLTELGDDSSLEYIEEQESVDPSVPVTGDNDTPVYPSLTPMLELSGILIVTDFGHVRDVESTNRGWWMSDLHRAPEVLLQLPWSYPVDLWSVGVMALELLEGKRLFDPSDCTNGQYVLPLALVQYIGYLGPPPLPMVQKSPLFPTYFEERGNWISEPAIPKLSLEDFITTIPPGEEKDLFLKFIRSLLTWDPDTRASANGIIPDEWLMRPNLE</sequence>
<evidence type="ECO:0000256" key="2">
    <source>
        <dbReference type="ARBA" id="ARBA00022527"/>
    </source>
</evidence>
<dbReference type="Gene3D" id="3.30.200.20">
    <property type="entry name" value="Phosphorylase Kinase, domain 1"/>
    <property type="match status" value="1"/>
</dbReference>
<comment type="caution">
    <text evidence="10">The sequence shown here is derived from an EMBL/GenBank/DDBJ whole genome shotgun (WGS) entry which is preliminary data.</text>
</comment>
<name>A0ABR4JU55_9EURO</name>
<evidence type="ECO:0000313" key="11">
    <source>
        <dbReference type="Proteomes" id="UP001610444"/>
    </source>
</evidence>
<evidence type="ECO:0000256" key="6">
    <source>
        <dbReference type="ARBA" id="ARBA00022840"/>
    </source>
</evidence>
<comment type="catalytic activity">
    <reaction evidence="7">
        <text>L-threonyl-[protein] + ATP = O-phospho-L-threonyl-[protein] + ADP + H(+)</text>
        <dbReference type="Rhea" id="RHEA:46608"/>
        <dbReference type="Rhea" id="RHEA-COMP:11060"/>
        <dbReference type="Rhea" id="RHEA-COMP:11605"/>
        <dbReference type="ChEBI" id="CHEBI:15378"/>
        <dbReference type="ChEBI" id="CHEBI:30013"/>
        <dbReference type="ChEBI" id="CHEBI:30616"/>
        <dbReference type="ChEBI" id="CHEBI:61977"/>
        <dbReference type="ChEBI" id="CHEBI:456216"/>
        <dbReference type="EC" id="2.7.11.1"/>
    </reaction>
</comment>
<evidence type="ECO:0000256" key="4">
    <source>
        <dbReference type="ARBA" id="ARBA00022741"/>
    </source>
</evidence>
<keyword evidence="2" id="KW-0723">Serine/threonine-protein kinase</keyword>
<dbReference type="InterPro" id="IPR011009">
    <property type="entry name" value="Kinase-like_dom_sf"/>
</dbReference>
<feature type="domain" description="Protein kinase" evidence="9">
    <location>
        <begin position="33"/>
        <end position="389"/>
    </location>
</feature>
<evidence type="ECO:0000256" key="3">
    <source>
        <dbReference type="ARBA" id="ARBA00022679"/>
    </source>
</evidence>
<keyword evidence="5" id="KW-0418">Kinase</keyword>
<dbReference type="InterPro" id="IPR000719">
    <property type="entry name" value="Prot_kinase_dom"/>
</dbReference>
<evidence type="ECO:0000256" key="5">
    <source>
        <dbReference type="ARBA" id="ARBA00022777"/>
    </source>
</evidence>
<evidence type="ECO:0000259" key="9">
    <source>
        <dbReference type="PROSITE" id="PS50011"/>
    </source>
</evidence>
<gene>
    <name evidence="10" type="ORF">BJX68DRAFT_257774</name>
</gene>
<comment type="catalytic activity">
    <reaction evidence="8">
        <text>L-seryl-[protein] + ATP = O-phospho-L-seryl-[protein] + ADP + H(+)</text>
        <dbReference type="Rhea" id="RHEA:17989"/>
        <dbReference type="Rhea" id="RHEA-COMP:9863"/>
        <dbReference type="Rhea" id="RHEA-COMP:11604"/>
        <dbReference type="ChEBI" id="CHEBI:15378"/>
        <dbReference type="ChEBI" id="CHEBI:29999"/>
        <dbReference type="ChEBI" id="CHEBI:30616"/>
        <dbReference type="ChEBI" id="CHEBI:83421"/>
        <dbReference type="ChEBI" id="CHEBI:456216"/>
        <dbReference type="EC" id="2.7.11.1"/>
    </reaction>
</comment>
<keyword evidence="6" id="KW-0067">ATP-binding</keyword>
<dbReference type="Pfam" id="PF00069">
    <property type="entry name" value="Pkinase"/>
    <property type="match status" value="1"/>
</dbReference>
<proteinExistence type="predicted"/>
<accession>A0ABR4JU55</accession>
<dbReference type="Proteomes" id="UP001610444">
    <property type="component" value="Unassembled WGS sequence"/>
</dbReference>
<evidence type="ECO:0000256" key="8">
    <source>
        <dbReference type="ARBA" id="ARBA00048679"/>
    </source>
</evidence>
<keyword evidence="4" id="KW-0547">Nucleotide-binding</keyword>
<evidence type="ECO:0000256" key="1">
    <source>
        <dbReference type="ARBA" id="ARBA00012513"/>
    </source>
</evidence>
<dbReference type="InterPro" id="IPR051334">
    <property type="entry name" value="SRPK"/>
</dbReference>
<dbReference type="SMART" id="SM00220">
    <property type="entry name" value="S_TKc"/>
    <property type="match status" value="1"/>
</dbReference>
<dbReference type="GeneID" id="98158566"/>
<evidence type="ECO:0000313" key="10">
    <source>
        <dbReference type="EMBL" id="KAL2842488.1"/>
    </source>
</evidence>
<dbReference type="PANTHER" id="PTHR47634">
    <property type="entry name" value="PROTEIN KINASE DOMAIN-CONTAINING PROTEIN-RELATED"/>
    <property type="match status" value="1"/>
</dbReference>
<keyword evidence="11" id="KW-1185">Reference proteome</keyword>
<protein>
    <recommendedName>
        <fullName evidence="1">non-specific serine/threonine protein kinase</fullName>
        <ecNumber evidence="1">2.7.11.1</ecNumber>
    </recommendedName>
</protein>
<dbReference type="PROSITE" id="PS50011">
    <property type="entry name" value="PROTEIN_KINASE_DOM"/>
    <property type="match status" value="1"/>
</dbReference>
<dbReference type="EMBL" id="JBFXLR010000051">
    <property type="protein sequence ID" value="KAL2842488.1"/>
    <property type="molecule type" value="Genomic_DNA"/>
</dbReference>
<reference evidence="10 11" key="1">
    <citation type="submission" date="2024-07" db="EMBL/GenBank/DDBJ databases">
        <title>Section-level genome sequencing and comparative genomics of Aspergillus sections Usti and Cavernicolus.</title>
        <authorList>
            <consortium name="Lawrence Berkeley National Laboratory"/>
            <person name="Nybo J.L."/>
            <person name="Vesth T.C."/>
            <person name="Theobald S."/>
            <person name="Frisvad J.C."/>
            <person name="Larsen T.O."/>
            <person name="Kjaerboelling I."/>
            <person name="Rothschild-Mancinelli K."/>
            <person name="Lyhne E.K."/>
            <person name="Kogle M.E."/>
            <person name="Barry K."/>
            <person name="Clum A."/>
            <person name="Na H."/>
            <person name="Ledsgaard L."/>
            <person name="Lin J."/>
            <person name="Lipzen A."/>
            <person name="Kuo A."/>
            <person name="Riley R."/>
            <person name="Mondo S."/>
            <person name="LaButti K."/>
            <person name="Haridas S."/>
            <person name="Pangalinan J."/>
            <person name="Salamov A.A."/>
            <person name="Simmons B.A."/>
            <person name="Magnuson J.K."/>
            <person name="Chen J."/>
            <person name="Drula E."/>
            <person name="Henrissat B."/>
            <person name="Wiebenga A."/>
            <person name="Lubbers R.J."/>
            <person name="Gomes A.C."/>
            <person name="Macurrencykelacurrency M.R."/>
            <person name="Stajich J."/>
            <person name="Grigoriev I.V."/>
            <person name="Mortensen U.H."/>
            <person name="De vries R.P."/>
            <person name="Baker S.E."/>
            <person name="Andersen M.R."/>
        </authorList>
    </citation>
    <scope>NUCLEOTIDE SEQUENCE [LARGE SCALE GENOMIC DNA]</scope>
    <source>
        <strain evidence="10 11">CBS 756.74</strain>
    </source>
</reference>
<dbReference type="EC" id="2.7.11.1" evidence="1"/>
<organism evidence="10 11">
    <name type="scientific">Aspergillus pseudodeflectus</name>
    <dbReference type="NCBI Taxonomy" id="176178"/>
    <lineage>
        <taxon>Eukaryota</taxon>
        <taxon>Fungi</taxon>
        <taxon>Dikarya</taxon>
        <taxon>Ascomycota</taxon>
        <taxon>Pezizomycotina</taxon>
        <taxon>Eurotiomycetes</taxon>
        <taxon>Eurotiomycetidae</taxon>
        <taxon>Eurotiales</taxon>
        <taxon>Aspergillaceae</taxon>
        <taxon>Aspergillus</taxon>
        <taxon>Aspergillus subgen. Nidulantes</taxon>
    </lineage>
</organism>
<keyword evidence="3" id="KW-0808">Transferase</keyword>
<dbReference type="SUPFAM" id="SSF56112">
    <property type="entry name" value="Protein kinase-like (PK-like)"/>
    <property type="match status" value="1"/>
</dbReference>
<dbReference type="RefSeq" id="XP_070895113.1">
    <property type="nucleotide sequence ID" value="XM_071043402.1"/>
</dbReference>